<feature type="compositionally biased region" description="Basic and acidic residues" evidence="1">
    <location>
        <begin position="57"/>
        <end position="67"/>
    </location>
</feature>
<reference evidence="2" key="2">
    <citation type="submission" date="2020-11" db="EMBL/GenBank/DDBJ databases">
        <authorList>
            <person name="McCartney M.A."/>
            <person name="Auch B."/>
            <person name="Kono T."/>
            <person name="Mallez S."/>
            <person name="Becker A."/>
            <person name="Gohl D.M."/>
            <person name="Silverstein K.A.T."/>
            <person name="Koren S."/>
            <person name="Bechman K.B."/>
            <person name="Herman A."/>
            <person name="Abrahante J.E."/>
            <person name="Garbe J."/>
        </authorList>
    </citation>
    <scope>NUCLEOTIDE SEQUENCE</scope>
    <source>
        <strain evidence="2">Duluth1</strain>
        <tissue evidence="2">Whole animal</tissue>
    </source>
</reference>
<comment type="caution">
    <text evidence="2">The sequence shown here is derived from an EMBL/GenBank/DDBJ whole genome shotgun (WGS) entry which is preliminary data.</text>
</comment>
<keyword evidence="3" id="KW-1185">Reference proteome</keyword>
<accession>A0A9D4LKB9</accession>
<evidence type="ECO:0000313" key="3">
    <source>
        <dbReference type="Proteomes" id="UP000828390"/>
    </source>
</evidence>
<gene>
    <name evidence="2" type="ORF">DPMN_102002</name>
</gene>
<protein>
    <submittedName>
        <fullName evidence="2">Uncharacterized protein</fullName>
    </submittedName>
</protein>
<sequence>MQVARDATVFSQGTRGQPAGQSTDSPTHLEAALCERRPIFRNRCASSLVNSTGRRPATIERPAERTRQGSPHQRHGSHVRLSVSGPTSSSPVRTAKGRPVASSRLPSVYAAGTTSAAELLAFAKLFIRLVAPSEGALARLPLYKRAMSLLSNIGPERSATARETRHVAIYIGMISSPSVPSKTGFYPLICRSRPPIYYRPKACLRKPPLRRGPSAAYAGSPAVFGRESAVPGRDKRSHIYSRRSSALRENLLSVQVS</sequence>
<feature type="region of interest" description="Disordered" evidence="1">
    <location>
        <begin position="45"/>
        <end position="101"/>
    </location>
</feature>
<feature type="region of interest" description="Disordered" evidence="1">
    <location>
        <begin position="1"/>
        <end position="27"/>
    </location>
</feature>
<reference evidence="2" key="1">
    <citation type="journal article" date="2019" name="bioRxiv">
        <title>The Genome of the Zebra Mussel, Dreissena polymorpha: A Resource for Invasive Species Research.</title>
        <authorList>
            <person name="McCartney M.A."/>
            <person name="Auch B."/>
            <person name="Kono T."/>
            <person name="Mallez S."/>
            <person name="Zhang Y."/>
            <person name="Obille A."/>
            <person name="Becker A."/>
            <person name="Abrahante J.E."/>
            <person name="Garbe J."/>
            <person name="Badalamenti J.P."/>
            <person name="Herman A."/>
            <person name="Mangelson H."/>
            <person name="Liachko I."/>
            <person name="Sullivan S."/>
            <person name="Sone E.D."/>
            <person name="Koren S."/>
            <person name="Silverstein K.A.T."/>
            <person name="Beckman K.B."/>
            <person name="Gohl D.M."/>
        </authorList>
    </citation>
    <scope>NUCLEOTIDE SEQUENCE</scope>
    <source>
        <strain evidence="2">Duluth1</strain>
        <tissue evidence="2">Whole animal</tissue>
    </source>
</reference>
<organism evidence="2 3">
    <name type="scientific">Dreissena polymorpha</name>
    <name type="common">Zebra mussel</name>
    <name type="synonym">Mytilus polymorpha</name>
    <dbReference type="NCBI Taxonomy" id="45954"/>
    <lineage>
        <taxon>Eukaryota</taxon>
        <taxon>Metazoa</taxon>
        <taxon>Spiralia</taxon>
        <taxon>Lophotrochozoa</taxon>
        <taxon>Mollusca</taxon>
        <taxon>Bivalvia</taxon>
        <taxon>Autobranchia</taxon>
        <taxon>Heteroconchia</taxon>
        <taxon>Euheterodonta</taxon>
        <taxon>Imparidentia</taxon>
        <taxon>Neoheterodontei</taxon>
        <taxon>Myida</taxon>
        <taxon>Dreissenoidea</taxon>
        <taxon>Dreissenidae</taxon>
        <taxon>Dreissena</taxon>
    </lineage>
</organism>
<evidence type="ECO:0000256" key="1">
    <source>
        <dbReference type="SAM" id="MobiDB-lite"/>
    </source>
</evidence>
<evidence type="ECO:0000313" key="2">
    <source>
        <dbReference type="EMBL" id="KAH3859284.1"/>
    </source>
</evidence>
<feature type="compositionally biased region" description="Polar residues" evidence="1">
    <location>
        <begin position="9"/>
        <end position="26"/>
    </location>
</feature>
<dbReference type="Proteomes" id="UP000828390">
    <property type="component" value="Unassembled WGS sequence"/>
</dbReference>
<dbReference type="AlphaFoldDB" id="A0A9D4LKB9"/>
<proteinExistence type="predicted"/>
<dbReference type="EMBL" id="JAIWYP010000003">
    <property type="protein sequence ID" value="KAH3859284.1"/>
    <property type="molecule type" value="Genomic_DNA"/>
</dbReference>
<name>A0A9D4LKB9_DREPO</name>